<evidence type="ECO:0000313" key="3">
    <source>
        <dbReference type="Proteomes" id="UP000198565"/>
    </source>
</evidence>
<dbReference type="STRING" id="334253.SAMN04487943_11556"/>
<dbReference type="PANTHER" id="PTHR33303">
    <property type="entry name" value="CYTOPLASMIC PROTEIN-RELATED"/>
    <property type="match status" value="1"/>
</dbReference>
<proteinExistence type="predicted"/>
<dbReference type="InterPro" id="IPR003781">
    <property type="entry name" value="CoA-bd"/>
</dbReference>
<protein>
    <submittedName>
        <fullName evidence="2">Predicted CoA-binding protein</fullName>
    </submittedName>
</protein>
<accession>A0A1I4QBP0</accession>
<gene>
    <name evidence="2" type="ORF">SAMN04487943_11556</name>
</gene>
<evidence type="ECO:0000259" key="1">
    <source>
        <dbReference type="SMART" id="SM00881"/>
    </source>
</evidence>
<keyword evidence="3" id="KW-1185">Reference proteome</keyword>
<dbReference type="SUPFAM" id="SSF51735">
    <property type="entry name" value="NAD(P)-binding Rossmann-fold domains"/>
    <property type="match status" value="1"/>
</dbReference>
<dbReference type="Pfam" id="PF13380">
    <property type="entry name" value="CoA_binding_2"/>
    <property type="match status" value="1"/>
</dbReference>
<dbReference type="AlphaFoldDB" id="A0A1I4QBP0"/>
<dbReference type="EMBL" id="FOTR01000015">
    <property type="protein sequence ID" value="SFM37053.1"/>
    <property type="molecule type" value="Genomic_DNA"/>
</dbReference>
<organism evidence="2 3">
    <name type="scientific">Gracilibacillus orientalis</name>
    <dbReference type="NCBI Taxonomy" id="334253"/>
    <lineage>
        <taxon>Bacteria</taxon>
        <taxon>Bacillati</taxon>
        <taxon>Bacillota</taxon>
        <taxon>Bacilli</taxon>
        <taxon>Bacillales</taxon>
        <taxon>Bacillaceae</taxon>
        <taxon>Gracilibacillus</taxon>
    </lineage>
</organism>
<evidence type="ECO:0000313" key="2">
    <source>
        <dbReference type="EMBL" id="SFM37053.1"/>
    </source>
</evidence>
<reference evidence="3" key="1">
    <citation type="submission" date="2016-10" db="EMBL/GenBank/DDBJ databases">
        <authorList>
            <person name="Varghese N."/>
            <person name="Submissions S."/>
        </authorList>
    </citation>
    <scope>NUCLEOTIDE SEQUENCE [LARGE SCALE GENOMIC DNA]</scope>
    <source>
        <strain evidence="3">CGMCC 1.4250</strain>
    </source>
</reference>
<name>A0A1I4QBP0_9BACI</name>
<dbReference type="Gene3D" id="3.40.50.720">
    <property type="entry name" value="NAD(P)-binding Rossmann-like Domain"/>
    <property type="match status" value="1"/>
</dbReference>
<dbReference type="SMART" id="SM00881">
    <property type="entry name" value="CoA_binding"/>
    <property type="match status" value="1"/>
</dbReference>
<dbReference type="OrthoDB" id="9804695at2"/>
<dbReference type="PANTHER" id="PTHR33303:SF2">
    <property type="entry name" value="COA-BINDING DOMAIN-CONTAINING PROTEIN"/>
    <property type="match status" value="1"/>
</dbReference>
<dbReference type="RefSeq" id="WP_091485741.1">
    <property type="nucleotide sequence ID" value="NZ_FOTR01000015.1"/>
</dbReference>
<dbReference type="Proteomes" id="UP000198565">
    <property type="component" value="Unassembled WGS sequence"/>
</dbReference>
<sequence length="137" mass="16025">MNNENEQQLMREMLEKTTTIAVIGLSDKSYRTSYQIAKAMQNEGYRIIPVNPNVEEVLGEKAYEKIEDVKEPFELINIFRRSIYLKDLSNEIVNTDADYVWMQQGVTDNEVYDYLTKHNKQVIMDQCIKVAHAVIMK</sequence>
<feature type="domain" description="CoA-binding" evidence="1">
    <location>
        <begin position="13"/>
        <end position="106"/>
    </location>
</feature>
<dbReference type="InterPro" id="IPR036291">
    <property type="entry name" value="NAD(P)-bd_dom_sf"/>
</dbReference>